<evidence type="ECO:0000313" key="1">
    <source>
        <dbReference type="EMBL" id="KAF0750379.1"/>
    </source>
</evidence>
<proteinExistence type="predicted"/>
<protein>
    <submittedName>
        <fullName evidence="1">Uncharacterized protein</fullName>
    </submittedName>
</protein>
<dbReference type="EMBL" id="VJMI01012342">
    <property type="protein sequence ID" value="KAF0750379.1"/>
    <property type="molecule type" value="Genomic_DNA"/>
</dbReference>
<sequence length="158" mass="17885">MWVFLAIDSARVDEFRAALPEYGITHKNVIKCNMDHDGPDLSLAKHHVMTIQYTRCVSALCYPAGEDQAQPLRCPGSYRFQPALNSDCQHRDGHHVVNFNRMMEMHVCMGEVELGHFEIKNALATWIDDDPKHNPKTLFMILKASIGQDKFGGMPCPT</sequence>
<dbReference type="Proteomes" id="UP000469452">
    <property type="component" value="Unassembled WGS sequence"/>
</dbReference>
<feature type="non-terminal residue" evidence="1">
    <location>
        <position position="158"/>
    </location>
</feature>
<reference evidence="1 2" key="1">
    <citation type="submission" date="2019-06" db="EMBL/GenBank/DDBJ databases">
        <title>Genomics analysis of Aphanomyces spp. identifies a new class of oomycete effector associated with host adaptation.</title>
        <authorList>
            <person name="Gaulin E."/>
        </authorList>
    </citation>
    <scope>NUCLEOTIDE SEQUENCE [LARGE SCALE GENOMIC DNA]</scope>
    <source>
        <strain evidence="1 2">E</strain>
    </source>
</reference>
<gene>
    <name evidence="1" type="ORF">AaE_006740</name>
</gene>
<dbReference type="VEuPathDB" id="FungiDB:H257_16049"/>
<organism evidence="1 2">
    <name type="scientific">Aphanomyces astaci</name>
    <name type="common">Crayfish plague agent</name>
    <dbReference type="NCBI Taxonomy" id="112090"/>
    <lineage>
        <taxon>Eukaryota</taxon>
        <taxon>Sar</taxon>
        <taxon>Stramenopiles</taxon>
        <taxon>Oomycota</taxon>
        <taxon>Saprolegniomycetes</taxon>
        <taxon>Saprolegniales</taxon>
        <taxon>Verrucalvaceae</taxon>
        <taxon>Aphanomyces</taxon>
    </lineage>
</organism>
<dbReference type="AlphaFoldDB" id="A0A6A5AJA6"/>
<accession>A0A6A5AJA6</accession>
<name>A0A6A5AJA6_APHAT</name>
<comment type="caution">
    <text evidence="1">The sequence shown here is derived from an EMBL/GenBank/DDBJ whole genome shotgun (WGS) entry which is preliminary data.</text>
</comment>
<evidence type="ECO:0000313" key="2">
    <source>
        <dbReference type="Proteomes" id="UP000469452"/>
    </source>
</evidence>